<evidence type="ECO:0000256" key="3">
    <source>
        <dbReference type="ARBA" id="ARBA00022692"/>
    </source>
</evidence>
<sequence length="654" mass="75318">MKRLDPFVFSMLPNIKYIKLTSLGDRSSARGTQTVLATFQGLENSSIESIIFENINDNVIFLEKSHLKYLRNSPVKQLVLKNTYMTGLDFDVFQFIPNIEELDLSMNTLEVKGSVGKMILFLLSKVTKLKKISVTDNLKRKGNVILELLPKILAETVVFPFPKNVEFIDISRSVFGFNSYLLSYGIKFQSNNRLKKVELSNVKLVRKIGSEILGFIHLKEIHARGNRCELHPSFFSCKEGAFESLEILNVAHNYVEVSSTEHETELTFKNCTRLRVLDMSYNSMNHVPTKMLTDTVNLRSLNLSGNNLNILNLDLKGLKFLKMLNVSYNKLESLPKNMQEDIDVLNTNWSIVIDIGGNPLICGCYSFEFIRWMQKNSKSIHQWENLQCSYHKNTLVHMHSINMLKLKLSCWQNVILAGTVPTGVILLTILVIILICRHRYKLQYWYLQLRAAMRYHGKNNLEQEYNFDGFISYSSLDKTWGQKTLYAKLVGVYNYRICIDDVNFRPGGYISDIILDAINRSKKVILIISQNFLRSRWCAYEMNLARGELANRGRDCLILILKEPISVLPPELISPTLRSLLDTRVYLEWSEDADKKAVFWRKLHDALGEPRPQESGVRHIDSDFITAQTEEDEQKVQTFIAQSHIDNDEGELLL</sequence>
<proteinExistence type="inferred from homology"/>
<name>A0A8S4NWI2_OWEFU</name>
<dbReference type="SMART" id="SM00255">
    <property type="entry name" value="TIR"/>
    <property type="match status" value="1"/>
</dbReference>
<evidence type="ECO:0000256" key="7">
    <source>
        <dbReference type="SAM" id="Phobius"/>
    </source>
</evidence>
<dbReference type="EMBL" id="CAIIXF020000005">
    <property type="protein sequence ID" value="CAH1784452.1"/>
    <property type="molecule type" value="Genomic_DNA"/>
</dbReference>
<dbReference type="InterPro" id="IPR000157">
    <property type="entry name" value="TIR_dom"/>
</dbReference>
<dbReference type="InterPro" id="IPR032675">
    <property type="entry name" value="LRR_dom_sf"/>
</dbReference>
<keyword evidence="10" id="KW-1185">Reference proteome</keyword>
<evidence type="ECO:0000259" key="8">
    <source>
        <dbReference type="PROSITE" id="PS50104"/>
    </source>
</evidence>
<keyword evidence="5 7" id="KW-1133">Transmembrane helix</keyword>
<dbReference type="PANTHER" id="PTHR24365">
    <property type="entry name" value="TOLL-LIKE RECEPTOR"/>
    <property type="match status" value="1"/>
</dbReference>
<comment type="similarity">
    <text evidence="2">Belongs to the Toll-like receptor family.</text>
</comment>
<dbReference type="Gene3D" id="3.40.50.10140">
    <property type="entry name" value="Toll/interleukin-1 receptor homology (TIR) domain"/>
    <property type="match status" value="1"/>
</dbReference>
<dbReference type="GO" id="GO:0007165">
    <property type="term" value="P:signal transduction"/>
    <property type="evidence" value="ECO:0007669"/>
    <property type="project" value="InterPro"/>
</dbReference>
<dbReference type="InterPro" id="IPR035897">
    <property type="entry name" value="Toll_tir_struct_dom_sf"/>
</dbReference>
<dbReference type="Gene3D" id="3.80.10.10">
    <property type="entry name" value="Ribonuclease Inhibitor"/>
    <property type="match status" value="1"/>
</dbReference>
<dbReference type="GO" id="GO:0038023">
    <property type="term" value="F:signaling receptor activity"/>
    <property type="evidence" value="ECO:0007669"/>
    <property type="project" value="TreeGrafter"/>
</dbReference>
<reference evidence="9" key="1">
    <citation type="submission" date="2022-03" db="EMBL/GenBank/DDBJ databases">
        <authorList>
            <person name="Martin C."/>
        </authorList>
    </citation>
    <scope>NUCLEOTIDE SEQUENCE</scope>
</reference>
<dbReference type="OrthoDB" id="5966846at2759"/>
<protein>
    <recommendedName>
        <fullName evidence="8">TIR domain-containing protein</fullName>
    </recommendedName>
</protein>
<dbReference type="PROSITE" id="PS50104">
    <property type="entry name" value="TIR"/>
    <property type="match status" value="1"/>
</dbReference>
<dbReference type="AlphaFoldDB" id="A0A8S4NWI2"/>
<evidence type="ECO:0000256" key="6">
    <source>
        <dbReference type="ARBA" id="ARBA00023136"/>
    </source>
</evidence>
<gene>
    <name evidence="9" type="ORF">OFUS_LOCUS10646</name>
</gene>
<dbReference type="Pfam" id="PF13855">
    <property type="entry name" value="LRR_8"/>
    <property type="match status" value="1"/>
</dbReference>
<comment type="subcellular location">
    <subcellularLocation>
        <location evidence="1">Membrane</location>
        <topology evidence="1">Single-pass membrane protein</topology>
    </subcellularLocation>
</comment>
<evidence type="ECO:0000313" key="9">
    <source>
        <dbReference type="EMBL" id="CAH1784452.1"/>
    </source>
</evidence>
<keyword evidence="3 7" id="KW-0812">Transmembrane</keyword>
<keyword evidence="4" id="KW-0732">Signal</keyword>
<dbReference type="Pfam" id="PF13676">
    <property type="entry name" value="TIR_2"/>
    <property type="match status" value="1"/>
</dbReference>
<evidence type="ECO:0000256" key="5">
    <source>
        <dbReference type="ARBA" id="ARBA00022989"/>
    </source>
</evidence>
<dbReference type="PROSITE" id="PS51450">
    <property type="entry name" value="LRR"/>
    <property type="match status" value="1"/>
</dbReference>
<comment type="caution">
    <text evidence="9">The sequence shown here is derived from an EMBL/GenBank/DDBJ whole genome shotgun (WGS) entry which is preliminary data.</text>
</comment>
<evidence type="ECO:0000256" key="4">
    <source>
        <dbReference type="ARBA" id="ARBA00022729"/>
    </source>
</evidence>
<feature type="transmembrane region" description="Helical" evidence="7">
    <location>
        <begin position="414"/>
        <end position="436"/>
    </location>
</feature>
<evidence type="ECO:0000256" key="2">
    <source>
        <dbReference type="ARBA" id="ARBA00009634"/>
    </source>
</evidence>
<dbReference type="SUPFAM" id="SSF52200">
    <property type="entry name" value="Toll/Interleukin receptor TIR domain"/>
    <property type="match status" value="1"/>
</dbReference>
<evidence type="ECO:0000256" key="1">
    <source>
        <dbReference type="ARBA" id="ARBA00004167"/>
    </source>
</evidence>
<dbReference type="SUPFAM" id="SSF52058">
    <property type="entry name" value="L domain-like"/>
    <property type="match status" value="1"/>
</dbReference>
<dbReference type="Proteomes" id="UP000749559">
    <property type="component" value="Unassembled WGS sequence"/>
</dbReference>
<dbReference type="InterPro" id="IPR001611">
    <property type="entry name" value="Leu-rich_rpt"/>
</dbReference>
<feature type="domain" description="TIR" evidence="8">
    <location>
        <begin position="465"/>
        <end position="607"/>
    </location>
</feature>
<dbReference type="PANTHER" id="PTHR24365:SF541">
    <property type="entry name" value="PROTEIN TOLL-RELATED"/>
    <property type="match status" value="1"/>
</dbReference>
<dbReference type="GO" id="GO:0005886">
    <property type="term" value="C:plasma membrane"/>
    <property type="evidence" value="ECO:0007669"/>
    <property type="project" value="TreeGrafter"/>
</dbReference>
<evidence type="ECO:0000313" key="10">
    <source>
        <dbReference type="Proteomes" id="UP000749559"/>
    </source>
</evidence>
<keyword evidence="6 7" id="KW-0472">Membrane</keyword>
<accession>A0A8S4NWI2</accession>
<organism evidence="9 10">
    <name type="scientific">Owenia fusiformis</name>
    <name type="common">Polychaete worm</name>
    <dbReference type="NCBI Taxonomy" id="6347"/>
    <lineage>
        <taxon>Eukaryota</taxon>
        <taxon>Metazoa</taxon>
        <taxon>Spiralia</taxon>
        <taxon>Lophotrochozoa</taxon>
        <taxon>Annelida</taxon>
        <taxon>Polychaeta</taxon>
        <taxon>Sedentaria</taxon>
        <taxon>Canalipalpata</taxon>
        <taxon>Sabellida</taxon>
        <taxon>Oweniida</taxon>
        <taxon>Oweniidae</taxon>
        <taxon>Owenia</taxon>
    </lineage>
</organism>